<feature type="region of interest" description="Disordered" evidence="1">
    <location>
        <begin position="1"/>
        <end position="50"/>
    </location>
</feature>
<dbReference type="AlphaFoldDB" id="A0A438H1W9"/>
<organism evidence="2 3">
    <name type="scientific">Vitis vinifera</name>
    <name type="common">Grape</name>
    <dbReference type="NCBI Taxonomy" id="29760"/>
    <lineage>
        <taxon>Eukaryota</taxon>
        <taxon>Viridiplantae</taxon>
        <taxon>Streptophyta</taxon>
        <taxon>Embryophyta</taxon>
        <taxon>Tracheophyta</taxon>
        <taxon>Spermatophyta</taxon>
        <taxon>Magnoliopsida</taxon>
        <taxon>eudicotyledons</taxon>
        <taxon>Gunneridae</taxon>
        <taxon>Pentapetalae</taxon>
        <taxon>rosids</taxon>
        <taxon>Vitales</taxon>
        <taxon>Vitaceae</taxon>
        <taxon>Viteae</taxon>
        <taxon>Vitis</taxon>
    </lineage>
</organism>
<name>A0A438H1W9_VITVI</name>
<gene>
    <name evidence="2" type="ORF">CK203_054710</name>
</gene>
<proteinExistence type="predicted"/>
<accession>A0A438H1W9</accession>
<evidence type="ECO:0000313" key="2">
    <source>
        <dbReference type="EMBL" id="RVW78231.1"/>
    </source>
</evidence>
<dbReference type="Proteomes" id="UP000288805">
    <property type="component" value="Unassembled WGS sequence"/>
</dbReference>
<evidence type="ECO:0000313" key="3">
    <source>
        <dbReference type="Proteomes" id="UP000288805"/>
    </source>
</evidence>
<evidence type="ECO:0000256" key="1">
    <source>
        <dbReference type="SAM" id="MobiDB-lite"/>
    </source>
</evidence>
<protein>
    <submittedName>
        <fullName evidence="2">Uncharacterized protein</fullName>
    </submittedName>
</protein>
<reference evidence="2 3" key="1">
    <citation type="journal article" date="2018" name="PLoS Genet.">
        <title>Population sequencing reveals clonal diversity and ancestral inbreeding in the grapevine cultivar Chardonnay.</title>
        <authorList>
            <person name="Roach M.J."/>
            <person name="Johnson D.L."/>
            <person name="Bohlmann J."/>
            <person name="van Vuuren H.J."/>
            <person name="Jones S.J."/>
            <person name="Pretorius I.S."/>
            <person name="Schmidt S.A."/>
            <person name="Borneman A.R."/>
        </authorList>
    </citation>
    <scope>NUCLEOTIDE SEQUENCE [LARGE SCALE GENOMIC DNA]</scope>
    <source>
        <strain evidence="3">cv. Chardonnay</strain>
        <tissue evidence="2">Leaf</tissue>
    </source>
</reference>
<sequence>MRDSRPSGMRDSHPGVMRDSRPGGMRDSRSGGMRDSRPGGMRDSRSGESFKRALATLKRRVRVGERVLSRMPWKRHWENGHLRMAQWLRGQSTPREKSKLKGVCWSPMTISLRRNWVEFKTEMQSRIDDFKETLQSYGEDIDILKKAVLQGSASSPEAPSKV</sequence>
<dbReference type="EMBL" id="QGNW01000299">
    <property type="protein sequence ID" value="RVW78231.1"/>
    <property type="molecule type" value="Genomic_DNA"/>
</dbReference>
<comment type="caution">
    <text evidence="2">The sequence shown here is derived from an EMBL/GenBank/DDBJ whole genome shotgun (WGS) entry which is preliminary data.</text>
</comment>